<name>A0A2G8RUI5_9APHY</name>
<evidence type="ECO:0000313" key="3">
    <source>
        <dbReference type="Proteomes" id="UP000230002"/>
    </source>
</evidence>
<protein>
    <recommendedName>
        <fullName evidence="1">Dienelactone hydrolase domain-containing protein</fullName>
    </recommendedName>
</protein>
<dbReference type="EMBL" id="AYKW01000056">
    <property type="protein sequence ID" value="PIL25176.1"/>
    <property type="molecule type" value="Genomic_DNA"/>
</dbReference>
<evidence type="ECO:0000313" key="2">
    <source>
        <dbReference type="EMBL" id="PIL25176.1"/>
    </source>
</evidence>
<sequence>MSFCADCFKGVRHEGTPEGTTLTIAGIETYVATPTGEYPKDKVVLFLCDAFGLKLENNKLLADDFARNGFKVVMPDLFDNDPAPTDAFNPGVNFNIMEWFGKHPFTRGNEIVRAVIDALKADGVTKFGSLGYCYGGRLCFDLAFTGDVHVVATAHPSGLQAPADLTKYLETSKAPLLINSCETDQMFPAEAQKAADDILGDGKFAPGYERTYWPGCVHGFAVRGDLSKPEVKAGKEGAFKASVEWLQKYL</sequence>
<dbReference type="SUPFAM" id="SSF53474">
    <property type="entry name" value="alpha/beta-Hydrolases"/>
    <property type="match status" value="1"/>
</dbReference>
<dbReference type="PANTHER" id="PTHR17630:SF44">
    <property type="entry name" value="PROTEIN AIM2"/>
    <property type="match status" value="1"/>
</dbReference>
<dbReference type="Pfam" id="PF01738">
    <property type="entry name" value="DLH"/>
    <property type="match status" value="1"/>
</dbReference>
<dbReference type="InterPro" id="IPR002925">
    <property type="entry name" value="Dienelactn_hydro"/>
</dbReference>
<dbReference type="OrthoDB" id="17560at2759"/>
<organism evidence="2 3">
    <name type="scientific">Ganoderma sinense ZZ0214-1</name>
    <dbReference type="NCBI Taxonomy" id="1077348"/>
    <lineage>
        <taxon>Eukaryota</taxon>
        <taxon>Fungi</taxon>
        <taxon>Dikarya</taxon>
        <taxon>Basidiomycota</taxon>
        <taxon>Agaricomycotina</taxon>
        <taxon>Agaricomycetes</taxon>
        <taxon>Polyporales</taxon>
        <taxon>Polyporaceae</taxon>
        <taxon>Ganoderma</taxon>
    </lineage>
</organism>
<dbReference type="Proteomes" id="UP000230002">
    <property type="component" value="Unassembled WGS sequence"/>
</dbReference>
<dbReference type="InterPro" id="IPR029058">
    <property type="entry name" value="AB_hydrolase_fold"/>
</dbReference>
<accession>A0A2G8RUI5</accession>
<gene>
    <name evidence="2" type="ORF">GSI_13065</name>
</gene>
<reference evidence="2 3" key="1">
    <citation type="journal article" date="2015" name="Sci. Rep.">
        <title>Chromosome-level genome map provides insights into diverse defense mechanisms in the medicinal fungus Ganoderma sinense.</title>
        <authorList>
            <person name="Zhu Y."/>
            <person name="Xu J."/>
            <person name="Sun C."/>
            <person name="Zhou S."/>
            <person name="Xu H."/>
            <person name="Nelson D.R."/>
            <person name="Qian J."/>
            <person name="Song J."/>
            <person name="Luo H."/>
            <person name="Xiang L."/>
            <person name="Li Y."/>
            <person name="Xu Z."/>
            <person name="Ji A."/>
            <person name="Wang L."/>
            <person name="Lu S."/>
            <person name="Hayward A."/>
            <person name="Sun W."/>
            <person name="Li X."/>
            <person name="Schwartz D.C."/>
            <person name="Wang Y."/>
            <person name="Chen S."/>
        </authorList>
    </citation>
    <scope>NUCLEOTIDE SEQUENCE [LARGE SCALE GENOMIC DNA]</scope>
    <source>
        <strain evidence="2 3">ZZ0214-1</strain>
    </source>
</reference>
<feature type="domain" description="Dienelactone hydrolase" evidence="1">
    <location>
        <begin position="27"/>
        <end position="250"/>
    </location>
</feature>
<dbReference type="Gene3D" id="3.40.50.1820">
    <property type="entry name" value="alpha/beta hydrolase"/>
    <property type="match status" value="1"/>
</dbReference>
<dbReference type="AlphaFoldDB" id="A0A2G8RUI5"/>
<proteinExistence type="predicted"/>
<dbReference type="GO" id="GO:0016787">
    <property type="term" value="F:hydrolase activity"/>
    <property type="evidence" value="ECO:0007669"/>
    <property type="project" value="InterPro"/>
</dbReference>
<keyword evidence="3" id="KW-1185">Reference proteome</keyword>
<evidence type="ECO:0000259" key="1">
    <source>
        <dbReference type="Pfam" id="PF01738"/>
    </source>
</evidence>
<comment type="caution">
    <text evidence="2">The sequence shown here is derived from an EMBL/GenBank/DDBJ whole genome shotgun (WGS) entry which is preliminary data.</text>
</comment>
<dbReference type="PANTHER" id="PTHR17630">
    <property type="entry name" value="DIENELACTONE HYDROLASE"/>
    <property type="match status" value="1"/>
</dbReference>
<dbReference type="STRING" id="1077348.A0A2G8RUI5"/>